<evidence type="ECO:0000256" key="1">
    <source>
        <dbReference type="ARBA" id="ARBA00022491"/>
    </source>
</evidence>
<dbReference type="EMBL" id="MFAG01000037">
    <property type="protein sequence ID" value="OGD71283.1"/>
    <property type="molecule type" value="Genomic_DNA"/>
</dbReference>
<dbReference type="PANTHER" id="PTHR30455:SF2">
    <property type="entry name" value="TRANSCRIPTIONAL REPRESSOR NRDR"/>
    <property type="match status" value="1"/>
</dbReference>
<dbReference type="GO" id="GO:0045892">
    <property type="term" value="P:negative regulation of DNA-templated transcription"/>
    <property type="evidence" value="ECO:0007669"/>
    <property type="project" value="UniProtKB-UniRule"/>
</dbReference>
<dbReference type="GO" id="GO:0003677">
    <property type="term" value="F:DNA binding"/>
    <property type="evidence" value="ECO:0007669"/>
    <property type="project" value="UniProtKB-KW"/>
</dbReference>
<keyword evidence="3 7" id="KW-0067">ATP-binding</keyword>
<dbReference type="GO" id="GO:0005524">
    <property type="term" value="F:ATP binding"/>
    <property type="evidence" value="ECO:0007669"/>
    <property type="project" value="UniProtKB-UniRule"/>
</dbReference>
<proteinExistence type="inferred from homology"/>
<evidence type="ECO:0000256" key="4">
    <source>
        <dbReference type="ARBA" id="ARBA00023015"/>
    </source>
</evidence>
<name>A0A1F5EV61_9BACT</name>
<evidence type="ECO:0000259" key="8">
    <source>
        <dbReference type="PROSITE" id="PS51161"/>
    </source>
</evidence>
<evidence type="ECO:0000256" key="6">
    <source>
        <dbReference type="ARBA" id="ARBA00023163"/>
    </source>
</evidence>
<dbReference type="InterPro" id="IPR005144">
    <property type="entry name" value="ATP-cone_dom"/>
</dbReference>
<feature type="zinc finger region" evidence="7">
    <location>
        <begin position="3"/>
        <end position="34"/>
    </location>
</feature>
<keyword evidence="7" id="KW-0863">Zinc-finger</keyword>
<evidence type="ECO:0000256" key="7">
    <source>
        <dbReference type="HAMAP-Rule" id="MF_00440"/>
    </source>
</evidence>
<keyword evidence="1 7" id="KW-0678">Repressor</keyword>
<comment type="caution">
    <text evidence="9">The sequence shown here is derived from an EMBL/GenBank/DDBJ whole genome shotgun (WGS) entry which is preliminary data.</text>
</comment>
<evidence type="ECO:0000256" key="3">
    <source>
        <dbReference type="ARBA" id="ARBA00022840"/>
    </source>
</evidence>
<keyword evidence="2 7" id="KW-0547">Nucleotide-binding</keyword>
<keyword evidence="7" id="KW-0479">Metal-binding</keyword>
<sequence>MNCPYCENKDTAVLESRVLPLGEGMRRRRECKKCTKRFTTYEKVVNLDLKVVKKSGGIEDFDREKIVKGIKKACWKRPVTEEQMTDLVDDLELKLLNRMTTNVPSCDIGKMILSRLKKLDDVAYLRFASVYLEFASAADFAKLITSLAN</sequence>
<dbReference type="GO" id="GO:0008270">
    <property type="term" value="F:zinc ion binding"/>
    <property type="evidence" value="ECO:0007669"/>
    <property type="project" value="UniProtKB-UniRule"/>
</dbReference>
<keyword evidence="5 7" id="KW-0238">DNA-binding</keyword>
<keyword evidence="6 7" id="KW-0804">Transcription</keyword>
<gene>
    <name evidence="7" type="primary">nrdR</name>
    <name evidence="9" type="ORF">A2703_00610</name>
</gene>
<evidence type="ECO:0000256" key="5">
    <source>
        <dbReference type="ARBA" id="ARBA00023125"/>
    </source>
</evidence>
<dbReference type="SUPFAM" id="SSF57783">
    <property type="entry name" value="Zinc beta-ribbon"/>
    <property type="match status" value="1"/>
</dbReference>
<comment type="function">
    <text evidence="7">Negatively regulates transcription of bacterial ribonucleotide reductase nrd genes and operons by binding to NrdR-boxes.</text>
</comment>
<dbReference type="NCBIfam" id="TIGR00244">
    <property type="entry name" value="transcriptional regulator NrdR"/>
    <property type="match status" value="1"/>
</dbReference>
<dbReference type="Proteomes" id="UP000177979">
    <property type="component" value="Unassembled WGS sequence"/>
</dbReference>
<evidence type="ECO:0000313" key="9">
    <source>
        <dbReference type="EMBL" id="OGD71283.1"/>
    </source>
</evidence>
<dbReference type="AlphaFoldDB" id="A0A1F5EV61"/>
<keyword evidence="7" id="KW-0862">Zinc</keyword>
<dbReference type="HAMAP" id="MF_00440">
    <property type="entry name" value="NrdR"/>
    <property type="match status" value="1"/>
</dbReference>
<comment type="similarity">
    <text evidence="7">Belongs to the NrdR family.</text>
</comment>
<protein>
    <recommendedName>
        <fullName evidence="7">Transcriptional repressor NrdR</fullName>
    </recommendedName>
</protein>
<dbReference type="InterPro" id="IPR055173">
    <property type="entry name" value="NrdR-like_N"/>
</dbReference>
<reference evidence="9 10" key="1">
    <citation type="journal article" date="2016" name="Nat. Commun.">
        <title>Thousands of microbial genomes shed light on interconnected biogeochemical processes in an aquifer system.</title>
        <authorList>
            <person name="Anantharaman K."/>
            <person name="Brown C.T."/>
            <person name="Hug L.A."/>
            <person name="Sharon I."/>
            <person name="Castelle C.J."/>
            <person name="Probst A.J."/>
            <person name="Thomas B.C."/>
            <person name="Singh A."/>
            <person name="Wilkins M.J."/>
            <person name="Karaoz U."/>
            <person name="Brodie E.L."/>
            <person name="Williams K.H."/>
            <person name="Hubbard S.S."/>
            <person name="Banfield J.F."/>
        </authorList>
    </citation>
    <scope>NUCLEOTIDE SEQUENCE [LARGE SCALE GENOMIC DNA]</scope>
</reference>
<feature type="domain" description="ATP-cone" evidence="8">
    <location>
        <begin position="49"/>
        <end position="139"/>
    </location>
</feature>
<evidence type="ECO:0000313" key="10">
    <source>
        <dbReference type="Proteomes" id="UP000177979"/>
    </source>
</evidence>
<dbReference type="PROSITE" id="PS51161">
    <property type="entry name" value="ATP_CONE"/>
    <property type="match status" value="1"/>
</dbReference>
<dbReference type="STRING" id="1817722.A2703_00610"/>
<dbReference type="InterPro" id="IPR003796">
    <property type="entry name" value="RNR_NrdR-like"/>
</dbReference>
<accession>A0A1F5EV61</accession>
<keyword evidence="4 7" id="KW-0805">Transcription regulation</keyword>
<dbReference type="Pfam" id="PF22811">
    <property type="entry name" value="Zn_ribbon_NrdR"/>
    <property type="match status" value="1"/>
</dbReference>
<dbReference type="Pfam" id="PF03477">
    <property type="entry name" value="ATP-cone"/>
    <property type="match status" value="1"/>
</dbReference>
<comment type="cofactor">
    <cofactor evidence="7">
        <name>Zn(2+)</name>
        <dbReference type="ChEBI" id="CHEBI:29105"/>
    </cofactor>
    <text evidence="7">Binds 1 zinc ion.</text>
</comment>
<organism evidence="9 10">
    <name type="scientific">Candidatus Collierbacteria bacterium RIFCSPHIGHO2_01_FULL_50_25</name>
    <dbReference type="NCBI Taxonomy" id="1817722"/>
    <lineage>
        <taxon>Bacteria</taxon>
        <taxon>Candidatus Collieribacteriota</taxon>
    </lineage>
</organism>
<evidence type="ECO:0000256" key="2">
    <source>
        <dbReference type="ARBA" id="ARBA00022741"/>
    </source>
</evidence>
<dbReference type="PANTHER" id="PTHR30455">
    <property type="entry name" value="TRANSCRIPTIONAL REPRESSOR NRDR"/>
    <property type="match status" value="1"/>
</dbReference>